<accession>A0A0L9TM26</accession>
<evidence type="ECO:0000313" key="2">
    <source>
        <dbReference type="Proteomes" id="UP000053144"/>
    </source>
</evidence>
<organism evidence="1 2">
    <name type="scientific">Phaseolus angularis</name>
    <name type="common">Azuki bean</name>
    <name type="synonym">Vigna angularis</name>
    <dbReference type="NCBI Taxonomy" id="3914"/>
    <lineage>
        <taxon>Eukaryota</taxon>
        <taxon>Viridiplantae</taxon>
        <taxon>Streptophyta</taxon>
        <taxon>Embryophyta</taxon>
        <taxon>Tracheophyta</taxon>
        <taxon>Spermatophyta</taxon>
        <taxon>Magnoliopsida</taxon>
        <taxon>eudicotyledons</taxon>
        <taxon>Gunneridae</taxon>
        <taxon>Pentapetalae</taxon>
        <taxon>rosids</taxon>
        <taxon>fabids</taxon>
        <taxon>Fabales</taxon>
        <taxon>Fabaceae</taxon>
        <taxon>Papilionoideae</taxon>
        <taxon>50 kb inversion clade</taxon>
        <taxon>NPAAA clade</taxon>
        <taxon>indigoferoid/millettioid clade</taxon>
        <taxon>Phaseoleae</taxon>
        <taxon>Vigna</taxon>
    </lineage>
</organism>
<reference evidence="2" key="1">
    <citation type="journal article" date="2015" name="Proc. Natl. Acad. Sci. U.S.A.">
        <title>Genome sequencing of adzuki bean (Vigna angularis) provides insight into high starch and low fat accumulation and domestication.</title>
        <authorList>
            <person name="Yang K."/>
            <person name="Tian Z."/>
            <person name="Chen C."/>
            <person name="Luo L."/>
            <person name="Zhao B."/>
            <person name="Wang Z."/>
            <person name="Yu L."/>
            <person name="Li Y."/>
            <person name="Sun Y."/>
            <person name="Li W."/>
            <person name="Chen Y."/>
            <person name="Li Y."/>
            <person name="Zhang Y."/>
            <person name="Ai D."/>
            <person name="Zhao J."/>
            <person name="Shang C."/>
            <person name="Ma Y."/>
            <person name="Wu B."/>
            <person name="Wang M."/>
            <person name="Gao L."/>
            <person name="Sun D."/>
            <person name="Zhang P."/>
            <person name="Guo F."/>
            <person name="Wang W."/>
            <person name="Li Y."/>
            <person name="Wang J."/>
            <person name="Varshney R.K."/>
            <person name="Wang J."/>
            <person name="Ling H.Q."/>
            <person name="Wan P."/>
        </authorList>
    </citation>
    <scope>NUCLEOTIDE SEQUENCE</scope>
    <source>
        <strain evidence="2">cv. Jingnong 6</strain>
    </source>
</reference>
<evidence type="ECO:0000313" key="1">
    <source>
        <dbReference type="EMBL" id="KOM31610.1"/>
    </source>
</evidence>
<dbReference type="Proteomes" id="UP000053144">
    <property type="component" value="Chromosome 1"/>
</dbReference>
<dbReference type="AlphaFoldDB" id="A0A0L9TM26"/>
<sequence>MSKEVKAARFANFEADVVGLDEKSTNFMTGVLVAYAESFEKANRWATFFSSSSDLG</sequence>
<protein>
    <submittedName>
        <fullName evidence="1">Uncharacterized protein</fullName>
    </submittedName>
</protein>
<dbReference type="Gramene" id="KOM31610">
    <property type="protein sequence ID" value="KOM31610"/>
    <property type="gene ID" value="LR48_Vigan01g116500"/>
</dbReference>
<gene>
    <name evidence="1" type="ORF">LR48_Vigan01g116500</name>
</gene>
<name>A0A0L9TM26_PHAAN</name>
<dbReference type="EMBL" id="CM003371">
    <property type="protein sequence ID" value="KOM31610.1"/>
    <property type="molecule type" value="Genomic_DNA"/>
</dbReference>
<proteinExistence type="predicted"/>